<feature type="compositionally biased region" description="Polar residues" evidence="1">
    <location>
        <begin position="554"/>
        <end position="573"/>
    </location>
</feature>
<protein>
    <submittedName>
        <fullName evidence="2">Uncharacterized protein</fullName>
    </submittedName>
</protein>
<feature type="compositionally biased region" description="Polar residues" evidence="1">
    <location>
        <begin position="739"/>
        <end position="748"/>
    </location>
</feature>
<dbReference type="AlphaFoldDB" id="A0A517LPW9"/>
<feature type="compositionally biased region" description="Basic and acidic residues" evidence="1">
    <location>
        <begin position="529"/>
        <end position="551"/>
    </location>
</feature>
<feature type="region of interest" description="Disordered" evidence="1">
    <location>
        <begin position="725"/>
        <end position="815"/>
    </location>
</feature>
<feature type="compositionally biased region" description="Basic and acidic residues" evidence="1">
    <location>
        <begin position="775"/>
        <end position="784"/>
    </location>
</feature>
<sequence>MALMVPLQTQFLEVPAPDDDMEISSDAGRVETDNDIDLLDGDDDIDYMLEDTHSEQGQSRFDEMPDAQRDDLMYDDDLDEITYAEEDMHEDVPVPDEHLTDVSEVVEDAVLVKSTQPLDDKDQTVSPPTDPASFAKSDDQRVSEIDAVVETVDTVEGNLKEEPDLEKEGTPEQGQQTMQNPVNDSVTSPDKTSAEDVSPPAGQPPSTSGDGLKGSFAESKDASQPLESTNPTSHDDDEADVLNDEESAPAPLIPLASPMAARLSTVSTSPQEEGTDLPKSNDAQNEAAESVLQHSDGKEEVAGLREAGPPRSFHTTVVDYEGAHISLFPPMEEDEADTFLLSDISLADKTLVDLFRACRQVLGDSINDSLELEIYCEDLDLTISEDSTDCLTTSFSQVVDVYVTLSQQDGVDRPEPFSIILAKKPRWNSRLTVLYQAAAESKGLSAVQADQYLDDHAEADDDYEEDDSNGYEKGPTQAGTNLEVETIEENEGAPAQSSTESRFEDAAEETIGESAEAQDTTATTITDTEPAKNETYHSEDRSDEETAREDNDNVPENQAEGNDTAAQADNNTLELVEQDIREPEPVVEFEASAGVDSLDQLGDLVHEGSPENFPPAAGVEEPNFLDPFSDVNAGDQAVTLGDDGEWPEIDDEAHADAFYQHEPLNQEGYYEDPEAVSQDWNQVHHEDTQFFADVEREEIPVMDETVEQISDREWAAFDQELSLEVGAEEHHVEEVTVSLPEQSTSSGTFRVPDDSAGEEDEDSITYDDDDDDDSEQPREAKRETLQTGSSSQSPLGKRIRDNDDSDQESKRLRSQ</sequence>
<feature type="compositionally biased region" description="Acidic residues" evidence="1">
    <location>
        <begin position="755"/>
        <end position="774"/>
    </location>
</feature>
<feature type="compositionally biased region" description="Acidic residues" evidence="1">
    <location>
        <begin position="459"/>
        <end position="469"/>
    </location>
</feature>
<feature type="compositionally biased region" description="Acidic residues" evidence="1">
    <location>
        <begin position="33"/>
        <end position="42"/>
    </location>
</feature>
<feature type="region of interest" description="Disordered" evidence="1">
    <location>
        <begin position="108"/>
        <end position="241"/>
    </location>
</feature>
<feature type="region of interest" description="Disordered" evidence="1">
    <location>
        <begin position="459"/>
        <end position="581"/>
    </location>
</feature>
<feature type="region of interest" description="Disordered" evidence="1">
    <location>
        <begin position="15"/>
        <end position="42"/>
    </location>
</feature>
<reference evidence="2 3" key="1">
    <citation type="submission" date="2019-07" db="EMBL/GenBank/DDBJ databases">
        <title>Finished genome of Venturia effusa.</title>
        <authorList>
            <person name="Young C.A."/>
            <person name="Cox M.P."/>
            <person name="Ganley A.R.D."/>
            <person name="David W.J."/>
        </authorList>
    </citation>
    <scope>NUCLEOTIDE SEQUENCE [LARGE SCALE GENOMIC DNA]</scope>
    <source>
        <strain evidence="3">albino</strain>
    </source>
</reference>
<accession>A0A517LPW9</accession>
<dbReference type="Pfam" id="PF10336">
    <property type="entry name" value="DUF2420"/>
    <property type="match status" value="1"/>
</dbReference>
<evidence type="ECO:0000313" key="3">
    <source>
        <dbReference type="Proteomes" id="UP000316270"/>
    </source>
</evidence>
<feature type="region of interest" description="Disordered" evidence="1">
    <location>
        <begin position="602"/>
        <end position="648"/>
    </location>
</feature>
<evidence type="ECO:0000313" key="2">
    <source>
        <dbReference type="EMBL" id="QDS77695.1"/>
    </source>
</evidence>
<dbReference type="OrthoDB" id="5339076at2759"/>
<feature type="compositionally biased region" description="Low complexity" evidence="1">
    <location>
        <begin position="515"/>
        <end position="528"/>
    </location>
</feature>
<dbReference type="Proteomes" id="UP000316270">
    <property type="component" value="Chromosome 18"/>
</dbReference>
<organism evidence="2 3">
    <name type="scientific">Venturia effusa</name>
    <dbReference type="NCBI Taxonomy" id="50376"/>
    <lineage>
        <taxon>Eukaryota</taxon>
        <taxon>Fungi</taxon>
        <taxon>Dikarya</taxon>
        <taxon>Ascomycota</taxon>
        <taxon>Pezizomycotina</taxon>
        <taxon>Dothideomycetes</taxon>
        <taxon>Pleosporomycetidae</taxon>
        <taxon>Venturiales</taxon>
        <taxon>Venturiaceae</taxon>
        <taxon>Venturia</taxon>
    </lineage>
</organism>
<evidence type="ECO:0000256" key="1">
    <source>
        <dbReference type="SAM" id="MobiDB-lite"/>
    </source>
</evidence>
<feature type="region of interest" description="Disordered" evidence="1">
    <location>
        <begin position="261"/>
        <end position="312"/>
    </location>
</feature>
<proteinExistence type="predicted"/>
<name>A0A517LPW9_9PEZI</name>
<gene>
    <name evidence="2" type="ORF">FKW77_003787</name>
</gene>
<feature type="compositionally biased region" description="Polar residues" evidence="1">
    <location>
        <begin position="172"/>
        <end position="191"/>
    </location>
</feature>
<feature type="compositionally biased region" description="Basic and acidic residues" evidence="1">
    <location>
        <begin position="158"/>
        <end position="170"/>
    </location>
</feature>
<feature type="compositionally biased region" description="Basic and acidic residues" evidence="1">
    <location>
        <begin position="798"/>
        <end position="815"/>
    </location>
</feature>
<dbReference type="STRING" id="50376.A0A517LPW9"/>
<keyword evidence="3" id="KW-1185">Reference proteome</keyword>
<feature type="compositionally biased region" description="Polar residues" evidence="1">
    <location>
        <begin position="785"/>
        <end position="794"/>
    </location>
</feature>
<dbReference type="InterPro" id="IPR018822">
    <property type="entry name" value="UPF0646"/>
</dbReference>
<dbReference type="EMBL" id="CP042202">
    <property type="protein sequence ID" value="QDS77695.1"/>
    <property type="molecule type" value="Genomic_DNA"/>
</dbReference>